<dbReference type="Proteomes" id="UP000249453">
    <property type="component" value="Unassembled WGS sequence"/>
</dbReference>
<name>A0A364JYF8_9HYPH</name>
<dbReference type="AlphaFoldDB" id="A0A364JYF8"/>
<organism evidence="1 2">
    <name type="scientific">Falsochrobactrum ovis</name>
    <dbReference type="NCBI Taxonomy" id="1293442"/>
    <lineage>
        <taxon>Bacteria</taxon>
        <taxon>Pseudomonadati</taxon>
        <taxon>Pseudomonadota</taxon>
        <taxon>Alphaproteobacteria</taxon>
        <taxon>Hyphomicrobiales</taxon>
        <taxon>Brucellaceae</taxon>
        <taxon>Falsochrobactrum</taxon>
    </lineage>
</organism>
<evidence type="ECO:0000313" key="1">
    <source>
        <dbReference type="EMBL" id="RAK32328.1"/>
    </source>
</evidence>
<proteinExistence type="predicted"/>
<gene>
    <name evidence="1" type="ORF">C7374_102334</name>
</gene>
<sequence>MWKGLKSPKAVLHNDGQAREIGISGEGFDEAIRSNYAG</sequence>
<protein>
    <submittedName>
        <fullName evidence="1">Uncharacterized protein</fullName>
    </submittedName>
</protein>
<comment type="caution">
    <text evidence="1">The sequence shown here is derived from an EMBL/GenBank/DDBJ whole genome shotgun (WGS) entry which is preliminary data.</text>
</comment>
<dbReference type="EMBL" id="QLMK01000002">
    <property type="protein sequence ID" value="RAK32328.1"/>
    <property type="molecule type" value="Genomic_DNA"/>
</dbReference>
<accession>A0A364JYF8</accession>
<reference evidence="1 2" key="1">
    <citation type="submission" date="2018-06" db="EMBL/GenBank/DDBJ databases">
        <title>Genomic Encyclopedia of Type Strains, Phase IV (KMG-IV): sequencing the most valuable type-strain genomes for metagenomic binning, comparative biology and taxonomic classification.</title>
        <authorList>
            <person name="Goeker M."/>
        </authorList>
    </citation>
    <scope>NUCLEOTIDE SEQUENCE [LARGE SCALE GENOMIC DNA]</scope>
    <source>
        <strain evidence="1 2">DSM 26720</strain>
    </source>
</reference>
<keyword evidence="2" id="KW-1185">Reference proteome</keyword>
<evidence type="ECO:0000313" key="2">
    <source>
        <dbReference type="Proteomes" id="UP000249453"/>
    </source>
</evidence>